<keyword evidence="3" id="KW-1185">Reference proteome</keyword>
<accession>A0A835WUD4</accession>
<evidence type="ECO:0000313" key="3">
    <source>
        <dbReference type="Proteomes" id="UP000613740"/>
    </source>
</evidence>
<feature type="region of interest" description="Disordered" evidence="1">
    <location>
        <begin position="246"/>
        <end position="265"/>
    </location>
</feature>
<sequence length="265" mass="27978">MSVTSTQIRSDVDVRGLTFRGGVFKPAGESSTCSFIETFGGVNEATYRDWASGTGTPKFTTSISIDGAFSEYTGTSEEECACLAGPRTDPCWFMLGLVFNSADKYFSKQAASARELGLTSFDINPTTRRFALAGTITLREWLTTNPPLPEGSPAPDVRFAFSSSNAQSCDGGAQLPGGTAKPFVLMLKLRSLWNPGNLSRRADTRSRCALAAPATLVRVSLDGTPVPVIAAAVTTSSTKDVVVEAGNPSSLSGLPRPLLDNMSGQ</sequence>
<gene>
    <name evidence="2" type="ORF">HYH02_001832</name>
</gene>
<proteinExistence type="predicted"/>
<dbReference type="EMBL" id="JAEHOD010000003">
    <property type="protein sequence ID" value="KAG2453617.1"/>
    <property type="molecule type" value="Genomic_DNA"/>
</dbReference>
<protein>
    <submittedName>
        <fullName evidence="2">Uncharacterized protein</fullName>
    </submittedName>
</protein>
<evidence type="ECO:0000313" key="2">
    <source>
        <dbReference type="EMBL" id="KAG2453617.1"/>
    </source>
</evidence>
<feature type="compositionally biased region" description="Low complexity" evidence="1">
    <location>
        <begin position="248"/>
        <end position="259"/>
    </location>
</feature>
<comment type="caution">
    <text evidence="2">The sequence shown here is derived from an EMBL/GenBank/DDBJ whole genome shotgun (WGS) entry which is preliminary data.</text>
</comment>
<organism evidence="2 3">
    <name type="scientific">Chlamydomonas schloesseri</name>
    <dbReference type="NCBI Taxonomy" id="2026947"/>
    <lineage>
        <taxon>Eukaryota</taxon>
        <taxon>Viridiplantae</taxon>
        <taxon>Chlorophyta</taxon>
        <taxon>core chlorophytes</taxon>
        <taxon>Chlorophyceae</taxon>
        <taxon>CS clade</taxon>
        <taxon>Chlamydomonadales</taxon>
        <taxon>Chlamydomonadaceae</taxon>
        <taxon>Chlamydomonas</taxon>
    </lineage>
</organism>
<dbReference type="AlphaFoldDB" id="A0A835WUD4"/>
<dbReference type="Proteomes" id="UP000613740">
    <property type="component" value="Unassembled WGS sequence"/>
</dbReference>
<reference evidence="2" key="1">
    <citation type="journal article" date="2020" name="bioRxiv">
        <title>Comparative genomics of Chlamydomonas.</title>
        <authorList>
            <person name="Craig R.J."/>
            <person name="Hasan A.R."/>
            <person name="Ness R.W."/>
            <person name="Keightley P.D."/>
        </authorList>
    </citation>
    <scope>NUCLEOTIDE SEQUENCE</scope>
    <source>
        <strain evidence="2">CCAP 11/173</strain>
    </source>
</reference>
<evidence type="ECO:0000256" key="1">
    <source>
        <dbReference type="SAM" id="MobiDB-lite"/>
    </source>
</evidence>
<name>A0A835WUD4_9CHLO</name>
<dbReference type="OrthoDB" id="536980at2759"/>